<proteinExistence type="predicted"/>
<evidence type="ECO:0008006" key="3">
    <source>
        <dbReference type="Google" id="ProtNLM"/>
    </source>
</evidence>
<dbReference type="Proteomes" id="UP000321764">
    <property type="component" value="Unassembled WGS sequence"/>
</dbReference>
<comment type="caution">
    <text evidence="1">The sequence shown here is derived from an EMBL/GenBank/DDBJ whole genome shotgun (WGS) entry which is preliminary data.</text>
</comment>
<sequence length="226" mass="26116">MTSTQQQISRSKALTLYHSYLKLNELTPIAISRTRYIYEHPDNPELLVKVHRRIEISGPMSRLQHWYRNIEDRFIFLSGNLRELNIYFQSRYNRADTLVRYIAPIEGIVDTDLGLGLVVSAVRDKKGNLAPTIGKLFRENRMNTSRAKKLRALLEQIEKTDLVIGDLNFGNIVLEQPADGEEDFYLIDGLGEKTLFPIQTISRYARRKNKQTFITAVEKRLAEAGF</sequence>
<dbReference type="EMBL" id="VKAD01000001">
    <property type="protein sequence ID" value="TXR53031.1"/>
    <property type="molecule type" value="Genomic_DNA"/>
</dbReference>
<evidence type="ECO:0000313" key="2">
    <source>
        <dbReference type="Proteomes" id="UP000321764"/>
    </source>
</evidence>
<protein>
    <recommendedName>
        <fullName evidence="3">PhoP regulatory network protein YrbL</fullName>
    </recommendedName>
</protein>
<organism evidence="1 2">
    <name type="scientific">Reinekea thalattae</name>
    <dbReference type="NCBI Taxonomy" id="2593301"/>
    <lineage>
        <taxon>Bacteria</taxon>
        <taxon>Pseudomonadati</taxon>
        <taxon>Pseudomonadota</taxon>
        <taxon>Gammaproteobacteria</taxon>
        <taxon>Oceanospirillales</taxon>
        <taxon>Saccharospirillaceae</taxon>
        <taxon>Reinekea</taxon>
    </lineage>
</organism>
<dbReference type="InterPro" id="IPR019647">
    <property type="entry name" value="PhoP_reg_network_YrbL"/>
</dbReference>
<dbReference type="Pfam" id="PF10707">
    <property type="entry name" value="YrbL-PhoP_reg"/>
    <property type="match status" value="1"/>
</dbReference>
<dbReference type="AlphaFoldDB" id="A0A5C8Z7A3"/>
<evidence type="ECO:0000313" key="1">
    <source>
        <dbReference type="EMBL" id="TXR53031.1"/>
    </source>
</evidence>
<name>A0A5C8Z7A3_9GAMM</name>
<accession>A0A5C8Z7A3</accession>
<gene>
    <name evidence="1" type="ORF">FME95_00165</name>
</gene>
<reference evidence="1 2" key="1">
    <citation type="submission" date="2019-07" db="EMBL/GenBank/DDBJ databases">
        <title>Reinekea sp. strain SSH23 genome sequencing and assembly.</title>
        <authorList>
            <person name="Kim I."/>
        </authorList>
    </citation>
    <scope>NUCLEOTIDE SEQUENCE [LARGE SCALE GENOMIC DNA]</scope>
    <source>
        <strain evidence="1 2">SSH23</strain>
    </source>
</reference>
<keyword evidence="2" id="KW-1185">Reference proteome</keyword>
<dbReference type="OrthoDB" id="595236at2"/>